<evidence type="ECO:0000256" key="3">
    <source>
        <dbReference type="ARBA" id="ARBA00022676"/>
    </source>
</evidence>
<evidence type="ECO:0000256" key="4">
    <source>
        <dbReference type="ARBA" id="ARBA00022679"/>
    </source>
</evidence>
<feature type="domain" description="Glycosyltransferase 2-like" evidence="7">
    <location>
        <begin position="38"/>
        <end position="163"/>
    </location>
</feature>
<gene>
    <name evidence="8" type="ORF">UFOPK1683_00459</name>
</gene>
<dbReference type="SUPFAM" id="SSF53448">
    <property type="entry name" value="Nucleotide-diphospho-sugar transferases"/>
    <property type="match status" value="1"/>
</dbReference>
<dbReference type="PANTHER" id="PTHR43646:SF2">
    <property type="entry name" value="GLYCOSYLTRANSFERASE 2-LIKE DOMAIN-CONTAINING PROTEIN"/>
    <property type="match status" value="1"/>
</dbReference>
<evidence type="ECO:0000256" key="5">
    <source>
        <dbReference type="ARBA" id="ARBA00023136"/>
    </source>
</evidence>
<evidence type="ECO:0000313" key="8">
    <source>
        <dbReference type="EMBL" id="CAB4567020.1"/>
    </source>
</evidence>
<evidence type="ECO:0000256" key="6">
    <source>
        <dbReference type="SAM" id="Phobius"/>
    </source>
</evidence>
<comment type="subcellular location">
    <subcellularLocation>
        <location evidence="1">Cell membrane</location>
    </subcellularLocation>
</comment>
<dbReference type="Pfam" id="PF00535">
    <property type="entry name" value="Glycos_transf_2"/>
    <property type="match status" value="1"/>
</dbReference>
<protein>
    <submittedName>
        <fullName evidence="8">Unannotated protein</fullName>
    </submittedName>
</protein>
<dbReference type="PANTHER" id="PTHR43646">
    <property type="entry name" value="GLYCOSYLTRANSFERASE"/>
    <property type="match status" value="1"/>
</dbReference>
<dbReference type="GO" id="GO:0016757">
    <property type="term" value="F:glycosyltransferase activity"/>
    <property type="evidence" value="ECO:0007669"/>
    <property type="project" value="UniProtKB-KW"/>
</dbReference>
<keyword evidence="4" id="KW-0808">Transferase</keyword>
<dbReference type="InterPro" id="IPR001173">
    <property type="entry name" value="Glyco_trans_2-like"/>
</dbReference>
<dbReference type="EMBL" id="CAEZTL010000031">
    <property type="protein sequence ID" value="CAB4567020.1"/>
    <property type="molecule type" value="Genomic_DNA"/>
</dbReference>
<feature type="transmembrane region" description="Helical" evidence="6">
    <location>
        <begin position="327"/>
        <end position="345"/>
    </location>
</feature>
<dbReference type="AlphaFoldDB" id="A0A6J6DRW0"/>
<reference evidence="8" key="1">
    <citation type="submission" date="2020-05" db="EMBL/GenBank/DDBJ databases">
        <authorList>
            <person name="Chiriac C."/>
            <person name="Salcher M."/>
            <person name="Ghai R."/>
            <person name="Kavagutti S V."/>
        </authorList>
    </citation>
    <scope>NUCLEOTIDE SEQUENCE</scope>
</reference>
<sequence length="358" mass="39622">MVIAAFLLNTLLLLITLINFALLRRPTKARAIKESVAILLPVRNEAENIERILNELLAQENLKNFQIIVINDNSEDKTAVIASEFKSPQITLLNAPAPQPGWIGKVSALDFGLNQISNAHSDYIISIDADVSFKPDAISRAIATAQDLNLDFISPYPRQIAFTWTERLIQPLLQWSWMSTVLLRGAEKIPMKSTVICNGQFLVMKTQSLIQSGGFATVSQYVLDDIELGRAFVRAGFRGVVIDGSELAATRMYSSFAEIKSGYGKSLHRAFGGVIGALFVTLFMVLSAIIPLLYSLSGNFLALAGLAAIIATRMLSAYSSSSRIRDCFLHPISALLFLYLLYYSWSHRSQVQWKGRTI</sequence>
<feature type="transmembrane region" description="Helical" evidence="6">
    <location>
        <begin position="6"/>
        <end position="23"/>
    </location>
</feature>
<keyword evidence="2" id="KW-1003">Cell membrane</keyword>
<evidence type="ECO:0000256" key="2">
    <source>
        <dbReference type="ARBA" id="ARBA00022475"/>
    </source>
</evidence>
<dbReference type="Gene3D" id="3.90.550.10">
    <property type="entry name" value="Spore Coat Polysaccharide Biosynthesis Protein SpsA, Chain A"/>
    <property type="match status" value="1"/>
</dbReference>
<feature type="transmembrane region" description="Helical" evidence="6">
    <location>
        <begin position="296"/>
        <end position="315"/>
    </location>
</feature>
<evidence type="ECO:0000259" key="7">
    <source>
        <dbReference type="Pfam" id="PF00535"/>
    </source>
</evidence>
<keyword evidence="3" id="KW-0328">Glycosyltransferase</keyword>
<keyword evidence="5 6" id="KW-0472">Membrane</keyword>
<proteinExistence type="predicted"/>
<dbReference type="GO" id="GO:0005886">
    <property type="term" value="C:plasma membrane"/>
    <property type="evidence" value="ECO:0007669"/>
    <property type="project" value="UniProtKB-SubCell"/>
</dbReference>
<accession>A0A6J6DRW0</accession>
<keyword evidence="6" id="KW-0812">Transmembrane</keyword>
<organism evidence="8">
    <name type="scientific">freshwater metagenome</name>
    <dbReference type="NCBI Taxonomy" id="449393"/>
    <lineage>
        <taxon>unclassified sequences</taxon>
        <taxon>metagenomes</taxon>
        <taxon>ecological metagenomes</taxon>
    </lineage>
</organism>
<evidence type="ECO:0000256" key="1">
    <source>
        <dbReference type="ARBA" id="ARBA00004236"/>
    </source>
</evidence>
<feature type="transmembrane region" description="Helical" evidence="6">
    <location>
        <begin position="270"/>
        <end position="290"/>
    </location>
</feature>
<keyword evidence="6" id="KW-1133">Transmembrane helix</keyword>
<name>A0A6J6DRW0_9ZZZZ</name>
<dbReference type="InterPro" id="IPR029044">
    <property type="entry name" value="Nucleotide-diphossugar_trans"/>
</dbReference>